<evidence type="ECO:0000256" key="1">
    <source>
        <dbReference type="SAM" id="MobiDB-lite"/>
    </source>
</evidence>
<organism evidence="2">
    <name type="scientific">Terrestrivirus sp</name>
    <dbReference type="NCBI Taxonomy" id="2487775"/>
    <lineage>
        <taxon>Viruses</taxon>
        <taxon>Varidnaviria</taxon>
        <taxon>Bamfordvirae</taxon>
        <taxon>Nucleocytoviricota</taxon>
        <taxon>Megaviricetes</taxon>
        <taxon>Imitervirales</taxon>
        <taxon>Mimiviridae</taxon>
        <taxon>Klosneuvirinae</taxon>
    </lineage>
</organism>
<reference evidence="2" key="1">
    <citation type="submission" date="2018-10" db="EMBL/GenBank/DDBJ databases">
        <title>Hidden diversity of soil giant viruses.</title>
        <authorList>
            <person name="Schulz F."/>
            <person name="Alteio L."/>
            <person name="Goudeau D."/>
            <person name="Ryan E.M."/>
            <person name="Malmstrom R.R."/>
            <person name="Blanchard J."/>
            <person name="Woyke T."/>
        </authorList>
    </citation>
    <scope>NUCLEOTIDE SEQUENCE</scope>
    <source>
        <strain evidence="2">TEV1</strain>
    </source>
</reference>
<name>A0A3G4ZRR5_9VIRU</name>
<accession>A0A3G4ZRR5</accession>
<gene>
    <name evidence="2" type="ORF">Terrestrivirus4_157</name>
</gene>
<feature type="compositionally biased region" description="Basic and acidic residues" evidence="1">
    <location>
        <begin position="91"/>
        <end position="106"/>
    </location>
</feature>
<protein>
    <submittedName>
        <fullName evidence="2">Uncharacterized protein</fullName>
    </submittedName>
</protein>
<sequence length="106" mass="11826">MDTGKVNLSPNDFEGATNSIKQMLSKQDVDEKSANMISSMLDLITNQLNKNPTNDPKSIMEIVETVAETMKSDVDINEDDVKNMKQTTETMKSDVDTKNISTNHDE</sequence>
<dbReference type="EMBL" id="MK071982">
    <property type="protein sequence ID" value="AYV76109.1"/>
    <property type="molecule type" value="Genomic_DNA"/>
</dbReference>
<proteinExistence type="predicted"/>
<evidence type="ECO:0000313" key="2">
    <source>
        <dbReference type="EMBL" id="AYV76109.1"/>
    </source>
</evidence>
<feature type="region of interest" description="Disordered" evidence="1">
    <location>
        <begin position="77"/>
        <end position="106"/>
    </location>
</feature>